<keyword evidence="3" id="KW-1185">Reference proteome</keyword>
<dbReference type="InterPro" id="IPR001251">
    <property type="entry name" value="CRAL-TRIO_dom"/>
</dbReference>
<dbReference type="SMART" id="SM00516">
    <property type="entry name" value="SEC14"/>
    <property type="match status" value="1"/>
</dbReference>
<dbReference type="HOGENOM" id="CLU_016665_2_0_1"/>
<proteinExistence type="predicted"/>
<dbReference type="CDD" id="cd00170">
    <property type="entry name" value="SEC14"/>
    <property type="match status" value="1"/>
</dbReference>
<evidence type="ECO:0000313" key="3">
    <source>
        <dbReference type="Proteomes" id="UP000000709"/>
    </source>
</evidence>
<dbReference type="InterPro" id="IPR036865">
    <property type="entry name" value="CRAL-TRIO_dom_sf"/>
</dbReference>
<dbReference type="EMBL" id="GL996502">
    <property type="protein sequence ID" value="EGW32213.1"/>
    <property type="molecule type" value="Genomic_DNA"/>
</dbReference>
<dbReference type="PANTHER" id="PTHR46590:SF1">
    <property type="entry name" value="PHOSPHATIDYLINOSITOL TRANSFER PROTEIN CSR1"/>
    <property type="match status" value="1"/>
</dbReference>
<dbReference type="OrthoDB" id="43460at2759"/>
<protein>
    <recommendedName>
        <fullName evidence="1">CRAL-TRIO domain-containing protein</fullName>
    </recommendedName>
</protein>
<dbReference type="SUPFAM" id="SSF52087">
    <property type="entry name" value="CRAL/TRIO domain"/>
    <property type="match status" value="1"/>
</dbReference>
<dbReference type="InParanoid" id="G3APP2"/>
<evidence type="ECO:0000259" key="1">
    <source>
        <dbReference type="PROSITE" id="PS50191"/>
    </source>
</evidence>
<accession>G3APP2</accession>
<feature type="domain" description="CRAL-TRIO" evidence="1">
    <location>
        <begin position="41"/>
        <end position="189"/>
    </location>
</feature>
<dbReference type="Proteomes" id="UP000000709">
    <property type="component" value="Unassembled WGS sequence"/>
</dbReference>
<dbReference type="PANTHER" id="PTHR46590">
    <property type="entry name" value="PHOSPHATIDYLINOSITOL TRANSFER PROTEIN CSR1-RELATED"/>
    <property type="match status" value="1"/>
</dbReference>
<dbReference type="Pfam" id="PF00650">
    <property type="entry name" value="CRAL_TRIO"/>
    <property type="match status" value="1"/>
</dbReference>
<dbReference type="Gene3D" id="3.40.525.10">
    <property type="entry name" value="CRAL-TRIO lipid binding domain"/>
    <property type="match status" value="1"/>
</dbReference>
<dbReference type="eggNOG" id="KOG1470">
    <property type="taxonomic scope" value="Eukaryota"/>
</dbReference>
<reference evidence="2 3" key="1">
    <citation type="journal article" date="2011" name="Proc. Natl. Acad. Sci. U.S.A.">
        <title>Comparative genomics of xylose-fermenting fungi for enhanced biofuel production.</title>
        <authorList>
            <person name="Wohlbach D.J."/>
            <person name="Kuo A."/>
            <person name="Sato T.K."/>
            <person name="Potts K.M."/>
            <person name="Salamov A.A."/>
            <person name="LaButti K.M."/>
            <person name="Sun H."/>
            <person name="Clum A."/>
            <person name="Pangilinan J.L."/>
            <person name="Lindquist E.A."/>
            <person name="Lucas S."/>
            <person name="Lapidus A."/>
            <person name="Jin M."/>
            <person name="Gunawan C."/>
            <person name="Balan V."/>
            <person name="Dale B.E."/>
            <person name="Jeffries T.W."/>
            <person name="Zinkel R."/>
            <person name="Barry K.W."/>
            <person name="Grigoriev I.V."/>
            <person name="Gasch A.P."/>
        </authorList>
    </citation>
    <scope>NUCLEOTIDE SEQUENCE [LARGE SCALE GENOMIC DNA]</scope>
    <source>
        <strain evidence="3">NRRL Y-27907 / 11-Y1</strain>
    </source>
</reference>
<dbReference type="KEGG" id="spaa:SPAPADRAFT_61295"/>
<dbReference type="OMA" id="KVWEDNI"/>
<dbReference type="PROSITE" id="PS50191">
    <property type="entry name" value="CRAL_TRIO"/>
    <property type="match status" value="1"/>
</dbReference>
<sequence>MDWRMNEFSPDEWVMEGDAPSYLNGTNQGFVRGFTKEKSWIKGRDKNNNPIFTFQAKKHLTTDASAAQHKRYALVSIEWVRLFLQDVSESVDNCTILFDLTDFSLKNADYSTIKFLAECLEAHYPETLGFILIHNAPWIFSTVWNIIKNWIDPYVAAKIHFTKDLNDLCRFIDIELIPDYLGGQDSTRGHYPIPNEEDGHPPKPKDAEYARLKRERDQLYCRFYETTKKWIESTNPAVSELYLKDKIALNIELSKNYIKLDPYIRNPSIYDRDGTLALRI</sequence>
<name>G3APP2_SPAPN</name>
<gene>
    <name evidence="2" type="ORF">SPAPADRAFT_61295</name>
</gene>
<dbReference type="RefSeq" id="XP_007375489.1">
    <property type="nucleotide sequence ID" value="XM_007375427.1"/>
</dbReference>
<organism evidence="3">
    <name type="scientific">Spathaspora passalidarum (strain NRRL Y-27907 / 11-Y1)</name>
    <dbReference type="NCBI Taxonomy" id="619300"/>
    <lineage>
        <taxon>Eukaryota</taxon>
        <taxon>Fungi</taxon>
        <taxon>Dikarya</taxon>
        <taxon>Ascomycota</taxon>
        <taxon>Saccharomycotina</taxon>
        <taxon>Pichiomycetes</taxon>
        <taxon>Debaryomycetaceae</taxon>
        <taxon>Spathaspora</taxon>
    </lineage>
</organism>
<evidence type="ECO:0000313" key="2">
    <source>
        <dbReference type="EMBL" id="EGW32213.1"/>
    </source>
</evidence>
<dbReference type="AlphaFoldDB" id="G3APP2"/>
<dbReference type="GeneID" id="18873826"/>
<dbReference type="InterPro" id="IPR052432">
    <property type="entry name" value="PITP/CRAL-TRIO"/>
</dbReference>